<protein>
    <submittedName>
        <fullName evidence="1">Uncharacterized protein</fullName>
    </submittedName>
</protein>
<sequence length="69" mass="6900">MALLVEQPVERPVSGTAAVALDLGGGAWVIGDEIVQSLAVMGGVGDDMSDIGKARSALRPAGCRPNGPV</sequence>
<accession>A0A099F3C9</accession>
<reference evidence="1 2" key="2">
    <citation type="submission" date="2014-10" db="EMBL/GenBank/DDBJ databases">
        <title>Paracoccus sanguinis sp. nov., isolated from clinical specimens of New York State patients.</title>
        <authorList>
            <person name="Mingle L.A."/>
            <person name="Cole J.A."/>
            <person name="Lapierre P."/>
            <person name="Musser K.A."/>
        </authorList>
    </citation>
    <scope>NUCLEOTIDE SEQUENCE [LARGE SCALE GENOMIC DNA]</scope>
    <source>
        <strain evidence="1 2">JCM 14014</strain>
    </source>
</reference>
<keyword evidence="2" id="KW-1185">Reference proteome</keyword>
<comment type="caution">
    <text evidence="1">The sequence shown here is derived from an EMBL/GenBank/DDBJ whole genome shotgun (WGS) entry which is preliminary data.</text>
</comment>
<proteinExistence type="predicted"/>
<dbReference type="EMBL" id="JRKN01000007">
    <property type="protein sequence ID" value="KGJ05190.1"/>
    <property type="molecule type" value="Genomic_DNA"/>
</dbReference>
<evidence type="ECO:0000313" key="2">
    <source>
        <dbReference type="Proteomes" id="UP000029846"/>
    </source>
</evidence>
<evidence type="ECO:0000313" key="1">
    <source>
        <dbReference type="EMBL" id="KGJ05190.1"/>
    </source>
</evidence>
<name>A0A099F3C9_9RHOB</name>
<dbReference type="Proteomes" id="UP000029846">
    <property type="component" value="Unassembled WGS sequence"/>
</dbReference>
<organism evidence="1 2">
    <name type="scientific">Paracoccus halophilus</name>
    <dbReference type="NCBI Taxonomy" id="376733"/>
    <lineage>
        <taxon>Bacteria</taxon>
        <taxon>Pseudomonadati</taxon>
        <taxon>Pseudomonadota</taxon>
        <taxon>Alphaproteobacteria</taxon>
        <taxon>Rhodobacterales</taxon>
        <taxon>Paracoccaceae</taxon>
        <taxon>Paracoccus</taxon>
    </lineage>
</organism>
<dbReference type="AlphaFoldDB" id="A0A099F3C9"/>
<gene>
    <name evidence="1" type="ORF">IT41_07350</name>
</gene>
<reference evidence="1 2" key="1">
    <citation type="submission" date="2014-09" db="EMBL/GenBank/DDBJ databases">
        <authorList>
            <person name="McGinnis J.M."/>
            <person name="Wolfgang W.J."/>
        </authorList>
    </citation>
    <scope>NUCLEOTIDE SEQUENCE [LARGE SCALE GENOMIC DNA]</scope>
    <source>
        <strain evidence="1 2">JCM 14014</strain>
    </source>
</reference>